<evidence type="ECO:0000256" key="8">
    <source>
        <dbReference type="ARBA" id="ARBA00022989"/>
    </source>
</evidence>
<keyword evidence="4 12" id="KW-1003">Cell membrane</keyword>
<evidence type="ECO:0000256" key="3">
    <source>
        <dbReference type="ARBA" id="ARBA00022448"/>
    </source>
</evidence>
<dbReference type="Proteomes" id="UP001375743">
    <property type="component" value="Unassembled WGS sequence"/>
</dbReference>
<name>A0ABU8XV91_9PROT</name>
<dbReference type="PANTHER" id="PTHR30587:SF0">
    <property type="entry name" value="FLAGELLAR BIOSYNTHETIC PROTEIN FLIP"/>
    <property type="match status" value="1"/>
</dbReference>
<proteinExistence type="inferred from homology"/>
<evidence type="ECO:0000256" key="2">
    <source>
        <dbReference type="ARBA" id="ARBA00021714"/>
    </source>
</evidence>
<dbReference type="PRINTS" id="PR00951">
    <property type="entry name" value="FLGBIOSNFLIP"/>
</dbReference>
<comment type="caution">
    <text evidence="14">The sequence shown here is derived from an EMBL/GenBank/DDBJ whole genome shotgun (WGS) entry which is preliminary data.</text>
</comment>
<sequence>MSRRHALALVCGVAVTFLAAPALAAGPLEALSDQLEGGLTPALLQLVTLITVLALVPSLLVMATSFTKFVVVLSVLRSALGLQQSPPNMVIVGLAMFLTLFVMQPTFERAWQEGIGPYLEGSSSPEAAFTSTLEPFRSFMAANVREKDLALFEELAARRHAASLAAGTEGTAPAEAAAADRPALTTLIPAFMTSELRKAFTIAFLIFVPFLVIEMIVSSVLMAMGMMMLPPVVVSLPFKLIFFVLVDGWWLLGGSLVRSYG</sequence>
<evidence type="ECO:0000256" key="11">
    <source>
        <dbReference type="ARBA" id="ARBA00023225"/>
    </source>
</evidence>
<evidence type="ECO:0000313" key="15">
    <source>
        <dbReference type="Proteomes" id="UP001375743"/>
    </source>
</evidence>
<dbReference type="PROSITE" id="PS01061">
    <property type="entry name" value="FLIP_2"/>
    <property type="match status" value="1"/>
</dbReference>
<dbReference type="InterPro" id="IPR005837">
    <property type="entry name" value="FliP"/>
</dbReference>
<comment type="caution">
    <text evidence="12">Lacks conserved residue(s) required for the propagation of feature annotation.</text>
</comment>
<keyword evidence="15" id="KW-1185">Reference proteome</keyword>
<comment type="subcellular location">
    <subcellularLocation>
        <location evidence="12">Cell membrane</location>
        <topology evidence="12">Multi-pass membrane protein</topology>
    </subcellularLocation>
    <subcellularLocation>
        <location evidence="12">Bacterial flagellum basal body</location>
    </subcellularLocation>
</comment>
<comment type="similarity">
    <text evidence="1 12">Belongs to the FliP/MopC/SpaP family.</text>
</comment>
<evidence type="ECO:0000256" key="6">
    <source>
        <dbReference type="ARBA" id="ARBA00022795"/>
    </source>
</evidence>
<feature type="signal peptide" evidence="13">
    <location>
        <begin position="1"/>
        <end position="24"/>
    </location>
</feature>
<evidence type="ECO:0000256" key="7">
    <source>
        <dbReference type="ARBA" id="ARBA00022927"/>
    </source>
</evidence>
<dbReference type="RefSeq" id="WP_418160819.1">
    <property type="nucleotide sequence ID" value="NZ_JBBLZC010000020.1"/>
</dbReference>
<comment type="function">
    <text evidence="12">Plays a role in the flagellum-specific transport system.</text>
</comment>
<keyword evidence="5 12" id="KW-0812">Transmembrane</keyword>
<evidence type="ECO:0000256" key="9">
    <source>
        <dbReference type="ARBA" id="ARBA00023136"/>
    </source>
</evidence>
<dbReference type="InterPro" id="IPR005838">
    <property type="entry name" value="T3SS_IM_P"/>
</dbReference>
<evidence type="ECO:0000256" key="4">
    <source>
        <dbReference type="ARBA" id="ARBA00022475"/>
    </source>
</evidence>
<keyword evidence="14" id="KW-0966">Cell projection</keyword>
<organism evidence="14 15">
    <name type="scientific">Benzoatithermus flavus</name>
    <dbReference type="NCBI Taxonomy" id="3108223"/>
    <lineage>
        <taxon>Bacteria</taxon>
        <taxon>Pseudomonadati</taxon>
        <taxon>Pseudomonadota</taxon>
        <taxon>Alphaproteobacteria</taxon>
        <taxon>Geminicoccales</taxon>
        <taxon>Geminicoccaceae</taxon>
        <taxon>Benzoatithermus</taxon>
    </lineage>
</organism>
<protein>
    <recommendedName>
        <fullName evidence="2 12">Flagellar biosynthetic protein FliP</fullName>
    </recommendedName>
</protein>
<evidence type="ECO:0000256" key="1">
    <source>
        <dbReference type="ARBA" id="ARBA00006257"/>
    </source>
</evidence>
<evidence type="ECO:0000256" key="5">
    <source>
        <dbReference type="ARBA" id="ARBA00022692"/>
    </source>
</evidence>
<evidence type="ECO:0000256" key="12">
    <source>
        <dbReference type="RuleBase" id="RU362069"/>
    </source>
</evidence>
<accession>A0ABU8XV91</accession>
<gene>
    <name evidence="12 14" type="primary">fliP</name>
    <name evidence="14" type="ORF">U1T56_17595</name>
</gene>
<keyword evidence="11 12" id="KW-1006">Bacterial flagellum protein export</keyword>
<dbReference type="Pfam" id="PF00813">
    <property type="entry name" value="FliP"/>
    <property type="match status" value="1"/>
</dbReference>
<keyword evidence="13" id="KW-0732">Signal</keyword>
<feature type="transmembrane region" description="Helical" evidence="12">
    <location>
        <begin position="48"/>
        <end position="76"/>
    </location>
</feature>
<feature type="transmembrane region" description="Helical" evidence="12">
    <location>
        <begin position="199"/>
        <end position="221"/>
    </location>
</feature>
<evidence type="ECO:0000256" key="13">
    <source>
        <dbReference type="SAM" id="SignalP"/>
    </source>
</evidence>
<keyword evidence="8 12" id="KW-1133">Transmembrane helix</keyword>
<reference evidence="14 15" key="1">
    <citation type="submission" date="2024-01" db="EMBL/GenBank/DDBJ databases">
        <title>Multi-omics insights into the function and evolution of sodium benzoate biodegradation pathways in Benzoatithermus flavus gen. nov., sp. nov. from hot spring.</title>
        <authorList>
            <person name="Hu C.-J."/>
            <person name="Li W.-J."/>
        </authorList>
    </citation>
    <scope>NUCLEOTIDE SEQUENCE [LARGE SCALE GENOMIC DNA]</scope>
    <source>
        <strain evidence="14 15">SYSU G07066</strain>
    </source>
</reference>
<dbReference type="PANTHER" id="PTHR30587">
    <property type="entry name" value="FLAGELLAR BIOSYNTHETIC PROTEIN FLIP"/>
    <property type="match status" value="1"/>
</dbReference>
<keyword evidence="6 12" id="KW-1005">Bacterial flagellum biogenesis</keyword>
<dbReference type="EMBL" id="JBBLZC010000020">
    <property type="protein sequence ID" value="MEK0084971.1"/>
    <property type="molecule type" value="Genomic_DNA"/>
</dbReference>
<keyword evidence="9 12" id="KW-0472">Membrane</keyword>
<dbReference type="PRINTS" id="PR01302">
    <property type="entry name" value="TYPE3IMPPROT"/>
</dbReference>
<feature type="transmembrane region" description="Helical" evidence="12">
    <location>
        <begin position="233"/>
        <end position="252"/>
    </location>
</feature>
<dbReference type="NCBIfam" id="TIGR01103">
    <property type="entry name" value="fliP"/>
    <property type="match status" value="1"/>
</dbReference>
<feature type="chain" id="PRO_5046159714" description="Flagellar biosynthetic protein FliP" evidence="13">
    <location>
        <begin position="25"/>
        <end position="261"/>
    </location>
</feature>
<evidence type="ECO:0000256" key="10">
    <source>
        <dbReference type="ARBA" id="ARBA00023143"/>
    </source>
</evidence>
<keyword evidence="14" id="KW-0282">Flagellum</keyword>
<dbReference type="NCBIfam" id="NF009438">
    <property type="entry name" value="PRK12797.1"/>
    <property type="match status" value="1"/>
</dbReference>
<keyword evidence="3 12" id="KW-0813">Transport</keyword>
<keyword evidence="7 12" id="KW-0653">Protein transport</keyword>
<keyword evidence="14" id="KW-0969">Cilium</keyword>
<evidence type="ECO:0000313" key="14">
    <source>
        <dbReference type="EMBL" id="MEK0084971.1"/>
    </source>
</evidence>
<keyword evidence="10" id="KW-0975">Bacterial flagellum</keyword>